<reference evidence="16" key="1">
    <citation type="submission" date="2023-03" db="EMBL/GenBank/DDBJ databases">
        <authorList>
            <person name="Julca I."/>
        </authorList>
    </citation>
    <scope>NUCLEOTIDE SEQUENCE</scope>
</reference>
<evidence type="ECO:0000256" key="1">
    <source>
        <dbReference type="ARBA" id="ARBA00000900"/>
    </source>
</evidence>
<dbReference type="InterPro" id="IPR051348">
    <property type="entry name" value="U-box_ubiquitin_ligases"/>
</dbReference>
<feature type="region of interest" description="Disordered" evidence="13">
    <location>
        <begin position="226"/>
        <end position="257"/>
    </location>
</feature>
<comment type="function">
    <text evidence="2">Functions as an E3 ubiquitin ligase.</text>
</comment>
<feature type="domain" description="U-box" evidence="15">
    <location>
        <begin position="834"/>
        <end position="907"/>
    </location>
</feature>
<dbReference type="EC" id="2.3.2.27" evidence="4"/>
<dbReference type="GO" id="GO:0061630">
    <property type="term" value="F:ubiquitin protein ligase activity"/>
    <property type="evidence" value="ECO:0007669"/>
    <property type="project" value="UniProtKB-EC"/>
</dbReference>
<feature type="coiled-coil region" evidence="12">
    <location>
        <begin position="423"/>
        <end position="527"/>
    </location>
</feature>
<gene>
    <name evidence="16" type="ORF">OLC1_LOCUS11358</name>
</gene>
<keyword evidence="17" id="KW-1185">Reference proteome</keyword>
<protein>
    <recommendedName>
        <fullName evidence="4">RING-type E3 ubiquitin transferase</fullName>
        <ecNumber evidence="4">2.3.2.27</ecNumber>
    </recommendedName>
</protein>
<sequence>MAVVAPEFPRKMERIRYPEVDRRSVSLSSGSEIEERSPVASASSTPRSISSYSLSPNDETVYVAVGKEMKEAVYALTWALHNCGGRKIVILYVHQPAQTISMMGAQVPISRMEEYRVKAYHEAERQDAQKILEKYVSFCQKAGVQAEKLYIEMDSVEKGIVELISMHHIRKLVMGGAAKKHYTKKLMEPKSSKAIYVRQQAPPFCQIRFLCKGHLIHTREATSIGVNTEGMTPLPQASPSSETEKSYPPRSKSVTEGLNYQLSPLESTVDHRRVMSENLGTQFPGLPPSDISGATTTHSSSSVGRSSDVLSQRSLSLISFVSSSSSEILDDTASASKTGAEGLENGLDGDAPHQPDKDDSNTSYHHQETEGTVNDELYHKLHQYVEEAENSRREAYEETTKRRKAEREAIEARFQAKASESRCADEIKHRKEVEEALAQHQKEVEKMSYQLDEIQMKLRLSMEQKSSLEIQIDASEKMVHELEQKMFSAVELLKKYKQERDELQEERDKALKEAEELRNKYAEKESSASMSCFFSEYLFSEIEQATCHFDPALKIGEGGYGSIYKGFLRHTHVAVKILNQDSMQGPLEFQAEVNILSKLRHPNLVTLVGACPEACALIYEYLQNGSLEDRLNCKGNTPPLTWQTRIRIASEICSVLIFLHSCRPKSVVHGDLKPSNILLDANYISKLSDFGICHILNENEFSENNTTVMRKTDPKGTFAYMDPEFVATGELTPKSDVYSFGVILLRLLTGKPALGIGKEVQAALNDGNLKDILDNTAGDWPFVKAQQLVNIALSCCEMTRRNRPELSSEVWRVLAPMKASCGTPSRLISREQSHSPEYFICPIFQEVMQDPVVAADGYTYEAEAVRGWLDSGHDTSPMTNLKLAHTNLVPNHALRSAIQEWSQKTQK</sequence>
<evidence type="ECO:0000256" key="13">
    <source>
        <dbReference type="SAM" id="MobiDB-lite"/>
    </source>
</evidence>
<dbReference type="AlphaFoldDB" id="A0AAV1D264"/>
<dbReference type="CDD" id="cd01989">
    <property type="entry name" value="USP_STK_Ubox_N"/>
    <property type="match status" value="1"/>
</dbReference>
<dbReference type="Gene3D" id="1.10.510.10">
    <property type="entry name" value="Transferase(Phosphotransferase) domain 1"/>
    <property type="match status" value="1"/>
</dbReference>
<dbReference type="InterPro" id="IPR017441">
    <property type="entry name" value="Protein_kinase_ATP_BS"/>
</dbReference>
<dbReference type="PANTHER" id="PTHR45647:SF100">
    <property type="entry name" value="U-BOX DOMAIN-CONTAINING PROTEIN 33"/>
    <property type="match status" value="1"/>
</dbReference>
<dbReference type="PANTHER" id="PTHR45647">
    <property type="entry name" value="OS02G0152300 PROTEIN"/>
    <property type="match status" value="1"/>
</dbReference>
<evidence type="ECO:0000256" key="4">
    <source>
        <dbReference type="ARBA" id="ARBA00012483"/>
    </source>
</evidence>
<feature type="compositionally biased region" description="Low complexity" evidence="13">
    <location>
        <begin position="299"/>
        <end position="308"/>
    </location>
</feature>
<evidence type="ECO:0000256" key="8">
    <source>
        <dbReference type="ARBA" id="ARBA00022777"/>
    </source>
</evidence>
<dbReference type="FunFam" id="3.30.200.20:FF:000039">
    <property type="entry name" value="receptor-like protein kinase FERONIA"/>
    <property type="match status" value="1"/>
</dbReference>
<evidence type="ECO:0000256" key="3">
    <source>
        <dbReference type="ARBA" id="ARBA00004906"/>
    </source>
</evidence>
<evidence type="ECO:0000256" key="12">
    <source>
        <dbReference type="SAM" id="Coils"/>
    </source>
</evidence>
<keyword evidence="9" id="KW-0833">Ubl conjugation pathway</keyword>
<evidence type="ECO:0000256" key="7">
    <source>
        <dbReference type="ARBA" id="ARBA00022741"/>
    </source>
</evidence>
<comment type="catalytic activity">
    <reaction evidence="1">
        <text>S-ubiquitinyl-[E2 ubiquitin-conjugating enzyme]-L-cysteine + [acceptor protein]-L-lysine = [E2 ubiquitin-conjugating enzyme]-L-cysteine + N(6)-ubiquitinyl-[acceptor protein]-L-lysine.</text>
        <dbReference type="EC" id="2.3.2.27"/>
    </reaction>
</comment>
<evidence type="ECO:0000259" key="15">
    <source>
        <dbReference type="PROSITE" id="PS51698"/>
    </source>
</evidence>
<evidence type="ECO:0000313" key="16">
    <source>
        <dbReference type="EMBL" id="CAI9101872.1"/>
    </source>
</evidence>
<evidence type="ECO:0000256" key="2">
    <source>
        <dbReference type="ARBA" id="ARBA00003861"/>
    </source>
</evidence>
<dbReference type="SMART" id="SM00504">
    <property type="entry name" value="Ubox"/>
    <property type="match status" value="1"/>
</dbReference>
<dbReference type="PROSITE" id="PS00108">
    <property type="entry name" value="PROTEIN_KINASE_ST"/>
    <property type="match status" value="1"/>
</dbReference>
<proteinExistence type="predicted"/>
<feature type="compositionally biased region" description="Low complexity" evidence="13">
    <location>
        <begin position="41"/>
        <end position="53"/>
    </location>
</feature>
<evidence type="ECO:0000256" key="5">
    <source>
        <dbReference type="ARBA" id="ARBA00022527"/>
    </source>
</evidence>
<feature type="region of interest" description="Disordered" evidence="13">
    <location>
        <begin position="326"/>
        <end position="375"/>
    </location>
</feature>
<accession>A0AAV1D264</accession>
<keyword evidence="5" id="KW-0723">Serine/threonine-protein kinase</keyword>
<dbReference type="Pfam" id="PF04564">
    <property type="entry name" value="U-box"/>
    <property type="match status" value="1"/>
</dbReference>
<dbReference type="SUPFAM" id="SSF52402">
    <property type="entry name" value="Adenine nucleotide alpha hydrolases-like"/>
    <property type="match status" value="1"/>
</dbReference>
<dbReference type="GO" id="GO:0004674">
    <property type="term" value="F:protein serine/threonine kinase activity"/>
    <property type="evidence" value="ECO:0007669"/>
    <property type="project" value="UniProtKB-KW"/>
</dbReference>
<evidence type="ECO:0000259" key="14">
    <source>
        <dbReference type="PROSITE" id="PS50011"/>
    </source>
</evidence>
<dbReference type="InterPro" id="IPR013083">
    <property type="entry name" value="Znf_RING/FYVE/PHD"/>
</dbReference>
<keyword evidence="12" id="KW-0175">Coiled coil</keyword>
<keyword evidence="8" id="KW-0418">Kinase</keyword>
<dbReference type="CDD" id="cd16655">
    <property type="entry name" value="RING-Ubox_WDSUB1-like"/>
    <property type="match status" value="1"/>
</dbReference>
<feature type="region of interest" description="Disordered" evidence="13">
    <location>
        <begin position="279"/>
        <end position="308"/>
    </location>
</feature>
<dbReference type="SUPFAM" id="SSF56112">
    <property type="entry name" value="Protein kinase-like (PK-like)"/>
    <property type="match status" value="1"/>
</dbReference>
<dbReference type="GO" id="GO:0016567">
    <property type="term" value="P:protein ubiquitination"/>
    <property type="evidence" value="ECO:0007669"/>
    <property type="project" value="InterPro"/>
</dbReference>
<evidence type="ECO:0000256" key="9">
    <source>
        <dbReference type="ARBA" id="ARBA00022786"/>
    </source>
</evidence>
<feature type="domain" description="Protein kinase" evidence="14">
    <location>
        <begin position="549"/>
        <end position="815"/>
    </location>
</feature>
<keyword evidence="10 11" id="KW-0067">ATP-binding</keyword>
<dbReference type="InterPro" id="IPR003613">
    <property type="entry name" value="Ubox_domain"/>
</dbReference>
<evidence type="ECO:0000256" key="11">
    <source>
        <dbReference type="PROSITE-ProRule" id="PRU10141"/>
    </source>
</evidence>
<keyword evidence="7 11" id="KW-0547">Nucleotide-binding</keyword>
<dbReference type="PROSITE" id="PS50011">
    <property type="entry name" value="PROTEIN_KINASE_DOM"/>
    <property type="match status" value="1"/>
</dbReference>
<dbReference type="Proteomes" id="UP001161247">
    <property type="component" value="Chromosome 4"/>
</dbReference>
<dbReference type="EMBL" id="OX459121">
    <property type="protein sequence ID" value="CAI9101872.1"/>
    <property type="molecule type" value="Genomic_DNA"/>
</dbReference>
<evidence type="ECO:0000256" key="6">
    <source>
        <dbReference type="ARBA" id="ARBA00022679"/>
    </source>
</evidence>
<dbReference type="Gene3D" id="3.30.40.10">
    <property type="entry name" value="Zinc/RING finger domain, C3HC4 (zinc finger)"/>
    <property type="match status" value="1"/>
</dbReference>
<dbReference type="InterPro" id="IPR008271">
    <property type="entry name" value="Ser/Thr_kinase_AS"/>
</dbReference>
<dbReference type="Pfam" id="PF00069">
    <property type="entry name" value="Pkinase"/>
    <property type="match status" value="1"/>
</dbReference>
<feature type="region of interest" description="Disordered" evidence="13">
    <location>
        <begin position="19"/>
        <end position="53"/>
    </location>
</feature>
<keyword evidence="6" id="KW-0808">Transferase</keyword>
<feature type="compositionally biased region" description="Basic and acidic residues" evidence="13">
    <location>
        <begin position="350"/>
        <end position="369"/>
    </location>
</feature>
<organism evidence="16 17">
    <name type="scientific">Oldenlandia corymbosa var. corymbosa</name>
    <dbReference type="NCBI Taxonomy" id="529605"/>
    <lineage>
        <taxon>Eukaryota</taxon>
        <taxon>Viridiplantae</taxon>
        <taxon>Streptophyta</taxon>
        <taxon>Embryophyta</taxon>
        <taxon>Tracheophyta</taxon>
        <taxon>Spermatophyta</taxon>
        <taxon>Magnoliopsida</taxon>
        <taxon>eudicotyledons</taxon>
        <taxon>Gunneridae</taxon>
        <taxon>Pentapetalae</taxon>
        <taxon>asterids</taxon>
        <taxon>lamiids</taxon>
        <taxon>Gentianales</taxon>
        <taxon>Rubiaceae</taxon>
        <taxon>Rubioideae</taxon>
        <taxon>Spermacoceae</taxon>
        <taxon>Hedyotis-Oldenlandia complex</taxon>
        <taxon>Oldenlandia</taxon>
    </lineage>
</organism>
<dbReference type="PROSITE" id="PS00107">
    <property type="entry name" value="PROTEIN_KINASE_ATP"/>
    <property type="match status" value="1"/>
</dbReference>
<dbReference type="SUPFAM" id="SSF57850">
    <property type="entry name" value="RING/U-box"/>
    <property type="match status" value="1"/>
</dbReference>
<evidence type="ECO:0000313" key="17">
    <source>
        <dbReference type="Proteomes" id="UP001161247"/>
    </source>
</evidence>
<feature type="binding site" evidence="11">
    <location>
        <position position="576"/>
    </location>
    <ligand>
        <name>ATP</name>
        <dbReference type="ChEBI" id="CHEBI:30616"/>
    </ligand>
</feature>
<dbReference type="GO" id="GO:0005524">
    <property type="term" value="F:ATP binding"/>
    <property type="evidence" value="ECO:0007669"/>
    <property type="project" value="UniProtKB-UniRule"/>
</dbReference>
<dbReference type="SMART" id="SM00220">
    <property type="entry name" value="S_TKc"/>
    <property type="match status" value="1"/>
</dbReference>
<dbReference type="InterPro" id="IPR011009">
    <property type="entry name" value="Kinase-like_dom_sf"/>
</dbReference>
<dbReference type="InterPro" id="IPR014729">
    <property type="entry name" value="Rossmann-like_a/b/a_fold"/>
</dbReference>
<name>A0AAV1D264_OLDCO</name>
<dbReference type="Gene3D" id="3.40.50.620">
    <property type="entry name" value="HUPs"/>
    <property type="match status" value="1"/>
</dbReference>
<dbReference type="PROSITE" id="PS51698">
    <property type="entry name" value="U_BOX"/>
    <property type="match status" value="1"/>
</dbReference>
<feature type="compositionally biased region" description="Polar residues" evidence="13">
    <location>
        <begin position="226"/>
        <end position="241"/>
    </location>
</feature>
<evidence type="ECO:0000256" key="10">
    <source>
        <dbReference type="ARBA" id="ARBA00022840"/>
    </source>
</evidence>
<comment type="pathway">
    <text evidence="3">Protein modification; protein ubiquitination.</text>
</comment>
<dbReference type="InterPro" id="IPR000719">
    <property type="entry name" value="Prot_kinase_dom"/>
</dbReference>
<dbReference type="Gene3D" id="3.30.200.20">
    <property type="entry name" value="Phosphorylase Kinase, domain 1"/>
    <property type="match status" value="1"/>
</dbReference>